<gene>
    <name evidence="2" type="ORF">AVDCRST_MAG66-2589</name>
</gene>
<evidence type="ECO:0000313" key="2">
    <source>
        <dbReference type="EMBL" id="CAA9420059.1"/>
    </source>
</evidence>
<accession>A0A6J4PUP4</accession>
<sequence>CRILLPTAPPCWRASPARSPAGTAPRPCCSTTPWPSASAWDPPTTSASICSWSAGPSPPASWPRPPGSPAARSRGSSRGWNAGGGCGASRTPTTGASRCSARSRRASRTSGPCSPRSATTPPSCSTTSTTTSSRASPRTWSGPSGTPGGARRCCAPSATWPGRSRPPTTEDHD</sequence>
<name>A0A6J4PUP4_9PSEU</name>
<feature type="region of interest" description="Disordered" evidence="1">
    <location>
        <begin position="12"/>
        <end position="173"/>
    </location>
</feature>
<evidence type="ECO:0000256" key="1">
    <source>
        <dbReference type="SAM" id="MobiDB-lite"/>
    </source>
</evidence>
<feature type="compositionally biased region" description="Pro residues" evidence="1">
    <location>
        <begin position="56"/>
        <end position="68"/>
    </location>
</feature>
<feature type="compositionally biased region" description="Low complexity" evidence="1">
    <location>
        <begin position="108"/>
        <end position="139"/>
    </location>
</feature>
<reference evidence="2" key="1">
    <citation type="submission" date="2020-02" db="EMBL/GenBank/DDBJ databases">
        <authorList>
            <person name="Meier V. D."/>
        </authorList>
    </citation>
    <scope>NUCLEOTIDE SEQUENCE</scope>
    <source>
        <strain evidence="2">AVDCRST_MAG66</strain>
    </source>
</reference>
<proteinExistence type="predicted"/>
<dbReference type="AlphaFoldDB" id="A0A6J4PUP4"/>
<organism evidence="2">
    <name type="scientific">uncultured Pseudonocardia sp</name>
    <dbReference type="NCBI Taxonomy" id="211455"/>
    <lineage>
        <taxon>Bacteria</taxon>
        <taxon>Bacillati</taxon>
        <taxon>Actinomycetota</taxon>
        <taxon>Actinomycetes</taxon>
        <taxon>Pseudonocardiales</taxon>
        <taxon>Pseudonocardiaceae</taxon>
        <taxon>Pseudonocardia</taxon>
        <taxon>environmental samples</taxon>
    </lineage>
</organism>
<protein>
    <submittedName>
        <fullName evidence="2">Uncharacterized protein</fullName>
    </submittedName>
</protein>
<dbReference type="EMBL" id="CADCUS010000380">
    <property type="protein sequence ID" value="CAA9420059.1"/>
    <property type="molecule type" value="Genomic_DNA"/>
</dbReference>
<feature type="compositionally biased region" description="Low complexity" evidence="1">
    <location>
        <begin position="88"/>
        <end position="100"/>
    </location>
</feature>
<feature type="compositionally biased region" description="Low complexity" evidence="1">
    <location>
        <begin position="69"/>
        <end position="80"/>
    </location>
</feature>
<feature type="non-terminal residue" evidence="2">
    <location>
        <position position="173"/>
    </location>
</feature>
<feature type="non-terminal residue" evidence="2">
    <location>
        <position position="1"/>
    </location>
</feature>